<dbReference type="Proteomes" id="UP000321960">
    <property type="component" value="Unassembled WGS sequence"/>
</dbReference>
<evidence type="ECO:0000313" key="5">
    <source>
        <dbReference type="Proteomes" id="UP001156856"/>
    </source>
</evidence>
<dbReference type="EMBL" id="BSPK01000064">
    <property type="protein sequence ID" value="GLS65187.1"/>
    <property type="molecule type" value="Genomic_DNA"/>
</dbReference>
<dbReference type="GO" id="GO:0020037">
    <property type="term" value="F:heme binding"/>
    <property type="evidence" value="ECO:0007669"/>
    <property type="project" value="InterPro"/>
</dbReference>
<dbReference type="RefSeq" id="WP_147027698.1">
    <property type="nucleotide sequence ID" value="NZ_BJZU01000092.1"/>
</dbReference>
<feature type="signal peptide" evidence="1">
    <location>
        <begin position="1"/>
        <end position="21"/>
    </location>
</feature>
<dbReference type="EMBL" id="BJZU01000092">
    <property type="protein sequence ID" value="GEP06168.1"/>
    <property type="molecule type" value="Genomic_DNA"/>
</dbReference>
<evidence type="ECO:0000313" key="4">
    <source>
        <dbReference type="Proteomes" id="UP000321960"/>
    </source>
</evidence>
<evidence type="ECO:0000256" key="1">
    <source>
        <dbReference type="SAM" id="SignalP"/>
    </source>
</evidence>
<reference evidence="5" key="2">
    <citation type="journal article" date="2019" name="Int. J. Syst. Evol. Microbiol.">
        <title>The Global Catalogue of Microorganisms (GCM) 10K type strain sequencing project: providing services to taxonomists for standard genome sequencing and annotation.</title>
        <authorList>
            <consortium name="The Broad Institute Genomics Platform"/>
            <consortium name="The Broad Institute Genome Sequencing Center for Infectious Disease"/>
            <person name="Wu L."/>
            <person name="Ma J."/>
        </authorList>
    </citation>
    <scope>NUCLEOTIDE SEQUENCE [LARGE SCALE GENOMIC DNA]</scope>
    <source>
        <strain evidence="5">NBRC 107715</strain>
    </source>
</reference>
<organism evidence="2 4">
    <name type="scientific">Methylobacterium oxalidis</name>
    <dbReference type="NCBI Taxonomy" id="944322"/>
    <lineage>
        <taxon>Bacteria</taxon>
        <taxon>Pseudomonadati</taxon>
        <taxon>Pseudomonadota</taxon>
        <taxon>Alphaproteobacteria</taxon>
        <taxon>Hyphomicrobiales</taxon>
        <taxon>Methylobacteriaceae</taxon>
        <taxon>Methylobacterium</taxon>
    </lineage>
</organism>
<reference evidence="3" key="1">
    <citation type="journal article" date="2014" name="Int. J. Syst. Evol. Microbiol.">
        <title>Complete genome of a new Firmicutes species belonging to the dominant human colonic microbiota ('Ruminococcus bicirculans') reveals two chromosomes and a selective capacity to utilize plant glucans.</title>
        <authorList>
            <consortium name="NISC Comparative Sequencing Program"/>
            <person name="Wegmann U."/>
            <person name="Louis P."/>
            <person name="Goesmann A."/>
            <person name="Henrissat B."/>
            <person name="Duncan S.H."/>
            <person name="Flint H.J."/>
        </authorList>
    </citation>
    <scope>NUCLEOTIDE SEQUENCE</scope>
    <source>
        <strain evidence="3">NBRC 107715</strain>
    </source>
</reference>
<protein>
    <submittedName>
        <fullName evidence="2">Sulfite:cytochrome C oxidoreductase subunit B</fullName>
    </submittedName>
</protein>
<reference evidence="2 4" key="3">
    <citation type="submission" date="2019-07" db="EMBL/GenBank/DDBJ databases">
        <title>Whole genome shotgun sequence of Methylobacterium oxalidis NBRC 107715.</title>
        <authorList>
            <person name="Hosoyama A."/>
            <person name="Uohara A."/>
            <person name="Ohji S."/>
            <person name="Ichikawa N."/>
        </authorList>
    </citation>
    <scope>NUCLEOTIDE SEQUENCE [LARGE SCALE GENOMIC DNA]</scope>
    <source>
        <strain evidence="2 4">NBRC 107715</strain>
    </source>
</reference>
<gene>
    <name evidence="3" type="ORF">GCM10007888_35690</name>
    <name evidence="2" type="ORF">MOX02_42060</name>
</gene>
<sequence>MRNILIAAAALILASGPAALAGPKTYALPEATAQLRPAPAGHEKGLQAAQSNCMACHSVDYIAMQPPKKGKAFWESEVTKMIKVYHAPIDEADGKAIAAYLTEAY</sequence>
<dbReference type="GO" id="GO:0009055">
    <property type="term" value="F:electron transfer activity"/>
    <property type="evidence" value="ECO:0007669"/>
    <property type="project" value="InterPro"/>
</dbReference>
<evidence type="ECO:0000313" key="3">
    <source>
        <dbReference type="EMBL" id="GLS65187.1"/>
    </source>
</evidence>
<dbReference type="InterPro" id="IPR036909">
    <property type="entry name" value="Cyt_c-like_dom_sf"/>
</dbReference>
<keyword evidence="1" id="KW-0732">Signal</keyword>
<dbReference type="Proteomes" id="UP001156856">
    <property type="component" value="Unassembled WGS sequence"/>
</dbReference>
<comment type="caution">
    <text evidence="2">The sequence shown here is derived from an EMBL/GenBank/DDBJ whole genome shotgun (WGS) entry which is preliminary data.</text>
</comment>
<reference evidence="3" key="4">
    <citation type="submission" date="2023-01" db="EMBL/GenBank/DDBJ databases">
        <title>Draft genome sequence of Methylobacterium oxalidis strain NBRC 107715.</title>
        <authorList>
            <person name="Sun Q."/>
            <person name="Mori K."/>
        </authorList>
    </citation>
    <scope>NUCLEOTIDE SEQUENCE</scope>
    <source>
        <strain evidence="3">NBRC 107715</strain>
    </source>
</reference>
<dbReference type="AlphaFoldDB" id="A0A512J885"/>
<evidence type="ECO:0000313" key="2">
    <source>
        <dbReference type="EMBL" id="GEP06168.1"/>
    </source>
</evidence>
<keyword evidence="5" id="KW-1185">Reference proteome</keyword>
<proteinExistence type="predicted"/>
<accession>A0A512J885</accession>
<dbReference type="SUPFAM" id="SSF46626">
    <property type="entry name" value="Cytochrome c"/>
    <property type="match status" value="1"/>
</dbReference>
<feature type="chain" id="PRO_5021756316" evidence="1">
    <location>
        <begin position="22"/>
        <end position="105"/>
    </location>
</feature>
<dbReference type="Gene3D" id="1.10.760.10">
    <property type="entry name" value="Cytochrome c-like domain"/>
    <property type="match status" value="1"/>
</dbReference>
<dbReference type="OrthoDB" id="9789237at2"/>
<name>A0A512J885_9HYPH</name>